<organism evidence="3 4">
    <name type="scientific">Strongylocentrotus purpuratus</name>
    <name type="common">Purple sea urchin</name>
    <dbReference type="NCBI Taxonomy" id="7668"/>
    <lineage>
        <taxon>Eukaryota</taxon>
        <taxon>Metazoa</taxon>
        <taxon>Echinodermata</taxon>
        <taxon>Eleutherozoa</taxon>
        <taxon>Echinozoa</taxon>
        <taxon>Echinoidea</taxon>
        <taxon>Euechinoidea</taxon>
        <taxon>Echinacea</taxon>
        <taxon>Camarodonta</taxon>
        <taxon>Echinidea</taxon>
        <taxon>Strongylocentrotidae</taxon>
        <taxon>Strongylocentrotus</taxon>
    </lineage>
</organism>
<feature type="compositionally biased region" description="Polar residues" evidence="1">
    <location>
        <begin position="259"/>
        <end position="272"/>
    </location>
</feature>
<dbReference type="EnsemblMetazoa" id="XM_030978488">
    <property type="protein sequence ID" value="XP_030834348"/>
    <property type="gene ID" value="LOC115921226"/>
</dbReference>
<sequence length="363" mass="41331">MASHTSKPRGPRSANWTADEKNCLLQLVSERVHIVESKRNDFETVSSKSSAWDDISEKFHARYVRQGGAKSCLEQWKRMKQTAKTEWSHYRQAIMKTGGGQVEAKISQMTSVLRDIIPNEFKQIHNPFDDDASVTQYNDEAVSALEYLGGAPKQAKVIHLSQEFEITYSDDNPEFIGRQETKEQHTVTPSLPSHHLNETTTICNSASTSTSNQALPSPWTKSKRQRSERTPTPSPHPESSLEEQHTVTPSLPSHPLNETLPSGTLHQHQQATKHFLPHGQNLRDREVREHQLLPPILSHPWKNNTLSLPLSQVILLMRPLPSGTLHQHQQATKHFLPHGQNLRDREVREHHLLPPILSHPWKK</sequence>
<feature type="domain" description="Myb/SANT-like DNA-binding" evidence="2">
    <location>
        <begin position="12"/>
        <end position="87"/>
    </location>
</feature>
<feature type="compositionally biased region" description="Polar residues" evidence="1">
    <location>
        <begin position="204"/>
        <end position="215"/>
    </location>
</feature>
<dbReference type="RefSeq" id="XP_030834348.1">
    <property type="nucleotide sequence ID" value="XM_030978488.1"/>
</dbReference>
<dbReference type="GeneID" id="115921226"/>
<evidence type="ECO:0000313" key="4">
    <source>
        <dbReference type="Proteomes" id="UP000007110"/>
    </source>
</evidence>
<reference evidence="3" key="2">
    <citation type="submission" date="2021-01" db="UniProtKB">
        <authorList>
            <consortium name="EnsemblMetazoa"/>
        </authorList>
    </citation>
    <scope>IDENTIFICATION</scope>
</reference>
<feature type="region of interest" description="Disordered" evidence="1">
    <location>
        <begin position="204"/>
        <end position="273"/>
    </location>
</feature>
<proteinExistence type="predicted"/>
<name>A0A7M7NCM0_STRPU</name>
<dbReference type="PANTHER" id="PTHR21411">
    <property type="entry name" value="APONTIC"/>
    <property type="match status" value="1"/>
</dbReference>
<dbReference type="OMA" id="HQQATKH"/>
<evidence type="ECO:0000256" key="1">
    <source>
        <dbReference type="SAM" id="MobiDB-lite"/>
    </source>
</evidence>
<evidence type="ECO:0000259" key="2">
    <source>
        <dbReference type="Pfam" id="PF13873"/>
    </source>
</evidence>
<protein>
    <recommendedName>
        <fullName evidence="2">Myb/SANT-like DNA-binding domain-containing protein</fullName>
    </recommendedName>
</protein>
<dbReference type="InParanoid" id="A0A7M7NCM0"/>
<evidence type="ECO:0000313" key="3">
    <source>
        <dbReference type="EnsemblMetazoa" id="XP_030834348"/>
    </source>
</evidence>
<dbReference type="InterPro" id="IPR028002">
    <property type="entry name" value="Myb_DNA-bind_5"/>
</dbReference>
<reference evidence="4" key="1">
    <citation type="submission" date="2015-02" db="EMBL/GenBank/DDBJ databases">
        <title>Genome sequencing for Strongylocentrotus purpuratus.</title>
        <authorList>
            <person name="Murali S."/>
            <person name="Liu Y."/>
            <person name="Vee V."/>
            <person name="English A."/>
            <person name="Wang M."/>
            <person name="Skinner E."/>
            <person name="Han Y."/>
            <person name="Muzny D.M."/>
            <person name="Worley K.C."/>
            <person name="Gibbs R.A."/>
        </authorList>
    </citation>
    <scope>NUCLEOTIDE SEQUENCE</scope>
</reference>
<dbReference type="AlphaFoldDB" id="A0A7M7NCM0"/>
<accession>A0A7M7NCM0</accession>
<dbReference type="OrthoDB" id="6084504at2759"/>
<dbReference type="Proteomes" id="UP000007110">
    <property type="component" value="Unassembled WGS sequence"/>
</dbReference>
<keyword evidence="4" id="KW-1185">Reference proteome</keyword>
<dbReference type="PANTHER" id="PTHR21411:SF0">
    <property type="entry name" value="REGULATORY PROTEIN ZESTE"/>
    <property type="match status" value="1"/>
</dbReference>
<dbReference type="KEGG" id="spu:115921226"/>
<dbReference type="Pfam" id="PF13873">
    <property type="entry name" value="Myb_DNA-bind_5"/>
    <property type="match status" value="1"/>
</dbReference>